<dbReference type="Proteomes" id="UP000183567">
    <property type="component" value="Unassembled WGS sequence"/>
</dbReference>
<dbReference type="EMBL" id="LVVM01000203">
    <property type="protein sequence ID" value="OJA21315.1"/>
    <property type="molecule type" value="Genomic_DNA"/>
</dbReference>
<name>A0A1J8QN74_9AGAM</name>
<protein>
    <submittedName>
        <fullName evidence="1">Uncharacterized protein</fullName>
    </submittedName>
</protein>
<accession>A0A1J8QN74</accession>
<organism evidence="1 2">
    <name type="scientific">Rhizopogon vesiculosus</name>
    <dbReference type="NCBI Taxonomy" id="180088"/>
    <lineage>
        <taxon>Eukaryota</taxon>
        <taxon>Fungi</taxon>
        <taxon>Dikarya</taxon>
        <taxon>Basidiomycota</taxon>
        <taxon>Agaricomycotina</taxon>
        <taxon>Agaricomycetes</taxon>
        <taxon>Agaricomycetidae</taxon>
        <taxon>Boletales</taxon>
        <taxon>Suillineae</taxon>
        <taxon>Rhizopogonaceae</taxon>
        <taxon>Rhizopogon</taxon>
    </lineage>
</organism>
<evidence type="ECO:0000313" key="2">
    <source>
        <dbReference type="Proteomes" id="UP000183567"/>
    </source>
</evidence>
<dbReference type="AlphaFoldDB" id="A0A1J8QN74"/>
<gene>
    <name evidence="1" type="ORF">AZE42_03880</name>
</gene>
<sequence>MLTLLITHSIVKPLTLHHPHTQPRMITYYHLIVQRQFEVLNVSFRAQGQSPAIDLRSWVAIFRSYLLGRKVPRSIG</sequence>
<proteinExistence type="predicted"/>
<reference evidence="1 2" key="1">
    <citation type="submission" date="2016-03" db="EMBL/GenBank/DDBJ databases">
        <title>Comparative genomics of the ectomycorrhizal sister species Rhizopogon vinicolor and Rhizopogon vesiculosus (Basidiomycota: Boletales) reveals a divergence of the mating type B locus.</title>
        <authorList>
            <person name="Mujic A.B."/>
            <person name="Kuo A."/>
            <person name="Tritt A."/>
            <person name="Lipzen A."/>
            <person name="Chen C."/>
            <person name="Johnson J."/>
            <person name="Sharma A."/>
            <person name="Barry K."/>
            <person name="Grigoriev I.V."/>
            <person name="Spatafora J.W."/>
        </authorList>
    </citation>
    <scope>NUCLEOTIDE SEQUENCE [LARGE SCALE GENOMIC DNA]</scope>
    <source>
        <strain evidence="1 2">AM-OR11-056</strain>
    </source>
</reference>
<keyword evidence="2" id="KW-1185">Reference proteome</keyword>
<comment type="caution">
    <text evidence="1">The sequence shown here is derived from an EMBL/GenBank/DDBJ whole genome shotgun (WGS) entry which is preliminary data.</text>
</comment>
<evidence type="ECO:0000313" key="1">
    <source>
        <dbReference type="EMBL" id="OJA21315.1"/>
    </source>
</evidence>